<name>A0A7V8NWH3_9BACT</name>
<protein>
    <submittedName>
        <fullName evidence="1">Uncharacterized protein</fullName>
    </submittedName>
</protein>
<dbReference type="EMBL" id="JACDQQ010002644">
    <property type="protein sequence ID" value="MBA0088718.1"/>
    <property type="molecule type" value="Genomic_DNA"/>
</dbReference>
<accession>A0A7V8NWH3</accession>
<comment type="caution">
    <text evidence="1">The sequence shown here is derived from an EMBL/GenBank/DDBJ whole genome shotgun (WGS) entry which is preliminary data.</text>
</comment>
<gene>
    <name evidence="1" type="ORF">HRJ53_27325</name>
</gene>
<sequence length="68" mass="7380">MGQISLGDLGQNYSGGDNALNYFITTAGHSSFEPETDTRLRTIMNELPAMTPRETASLLGPEDRVAHL</sequence>
<proteinExistence type="predicted"/>
<dbReference type="AlphaFoldDB" id="A0A7V8NWH3"/>
<evidence type="ECO:0000313" key="1">
    <source>
        <dbReference type="EMBL" id="MBA0088718.1"/>
    </source>
</evidence>
<reference evidence="1" key="1">
    <citation type="submission" date="2020-06" db="EMBL/GenBank/DDBJ databases">
        <title>Legume-microbial interactions unlock mineral nutrients during tropical forest succession.</title>
        <authorList>
            <person name="Epihov D.Z."/>
        </authorList>
    </citation>
    <scope>NUCLEOTIDE SEQUENCE [LARGE SCALE GENOMIC DNA]</scope>
    <source>
        <strain evidence="1">Pan2503</strain>
    </source>
</reference>
<evidence type="ECO:0000313" key="2">
    <source>
        <dbReference type="Proteomes" id="UP000567293"/>
    </source>
</evidence>
<dbReference type="Proteomes" id="UP000567293">
    <property type="component" value="Unassembled WGS sequence"/>
</dbReference>
<keyword evidence="2" id="KW-1185">Reference proteome</keyword>
<organism evidence="1 2">
    <name type="scientific">Candidatus Acidiferrum panamense</name>
    <dbReference type="NCBI Taxonomy" id="2741543"/>
    <lineage>
        <taxon>Bacteria</taxon>
        <taxon>Pseudomonadati</taxon>
        <taxon>Acidobacteriota</taxon>
        <taxon>Terriglobia</taxon>
        <taxon>Candidatus Acidiferrales</taxon>
        <taxon>Candidatus Acidiferrum</taxon>
    </lineage>
</organism>